<dbReference type="OrthoDB" id="3827100at2"/>
<comment type="caution">
    <text evidence="3">The sequence shown here is derived from an EMBL/GenBank/DDBJ whole genome shotgun (WGS) entry which is preliminary data.</text>
</comment>
<sequence length="276" mass="30026">MAESGWGLYRRGWRTAVVILAALGLLTAVVFVGWSTNVVAFLMGGTLVASVHLSIGLAQEKQPSELIRVVLQWAARAGACVVAIVGYATAIGMGTLWLLLLIVLTSPALVSRLWPQAAASGRRPEAAPKPPADLTPKNDLTPKIELPPKIERAKPKPERKPKPDRKPRPERKAKKVPTPEPPPPQEPVAPKAPEPVDVTDLSDDDLCLAWRRSFTELQSCTTDEQRLAVITARNAYLDELERRAPVAFAQWLDSGPRAAGNPSRFFSPRANHGDPD</sequence>
<keyword evidence="2" id="KW-1133">Transmembrane helix</keyword>
<feature type="transmembrane region" description="Helical" evidence="2">
    <location>
        <begin position="12"/>
        <end position="32"/>
    </location>
</feature>
<dbReference type="RefSeq" id="WP_132210906.1">
    <property type="nucleotide sequence ID" value="NZ_SLWN01000007.1"/>
</dbReference>
<dbReference type="AlphaFoldDB" id="A0A4R2HE00"/>
<dbReference type="Proteomes" id="UP000294508">
    <property type="component" value="Unassembled WGS sequence"/>
</dbReference>
<organism evidence="3 4">
    <name type="scientific">Kribbella steppae</name>
    <dbReference type="NCBI Taxonomy" id="2512223"/>
    <lineage>
        <taxon>Bacteria</taxon>
        <taxon>Bacillati</taxon>
        <taxon>Actinomycetota</taxon>
        <taxon>Actinomycetes</taxon>
        <taxon>Propionibacteriales</taxon>
        <taxon>Kribbellaceae</taxon>
        <taxon>Kribbella</taxon>
    </lineage>
</organism>
<gene>
    <name evidence="3" type="ORF">EV652_107135</name>
</gene>
<protein>
    <submittedName>
        <fullName evidence="3">Uncharacterized protein</fullName>
    </submittedName>
</protein>
<evidence type="ECO:0000313" key="4">
    <source>
        <dbReference type="Proteomes" id="UP000294508"/>
    </source>
</evidence>
<evidence type="ECO:0000313" key="3">
    <source>
        <dbReference type="EMBL" id="TCO26244.1"/>
    </source>
</evidence>
<evidence type="ECO:0000256" key="1">
    <source>
        <dbReference type="SAM" id="MobiDB-lite"/>
    </source>
</evidence>
<feature type="transmembrane region" description="Helical" evidence="2">
    <location>
        <begin position="70"/>
        <end position="90"/>
    </location>
</feature>
<accession>A0A4R2HE00</accession>
<keyword evidence="4" id="KW-1185">Reference proteome</keyword>
<name>A0A4R2HE00_9ACTN</name>
<keyword evidence="2" id="KW-0812">Transmembrane</keyword>
<feature type="region of interest" description="Disordered" evidence="1">
    <location>
        <begin position="253"/>
        <end position="276"/>
    </location>
</feature>
<reference evidence="3 4" key="1">
    <citation type="journal article" date="2015" name="Stand. Genomic Sci.">
        <title>Genomic Encyclopedia of Bacterial and Archaeal Type Strains, Phase III: the genomes of soil and plant-associated and newly described type strains.</title>
        <authorList>
            <person name="Whitman W.B."/>
            <person name="Woyke T."/>
            <person name="Klenk H.P."/>
            <person name="Zhou Y."/>
            <person name="Lilburn T.G."/>
            <person name="Beck B.J."/>
            <person name="De Vos P."/>
            <person name="Vandamme P."/>
            <person name="Eisen J.A."/>
            <person name="Garrity G."/>
            <person name="Hugenholtz P."/>
            <person name="Kyrpides N.C."/>
        </authorList>
    </citation>
    <scope>NUCLEOTIDE SEQUENCE [LARGE SCALE GENOMIC DNA]</scope>
    <source>
        <strain evidence="3 4">VKM Ac-2572</strain>
    </source>
</reference>
<proteinExistence type="predicted"/>
<feature type="compositionally biased region" description="Basic and acidic residues" evidence="1">
    <location>
        <begin position="140"/>
        <end position="167"/>
    </location>
</feature>
<dbReference type="EMBL" id="SLWN01000007">
    <property type="protein sequence ID" value="TCO26244.1"/>
    <property type="molecule type" value="Genomic_DNA"/>
</dbReference>
<feature type="region of interest" description="Disordered" evidence="1">
    <location>
        <begin position="119"/>
        <end position="200"/>
    </location>
</feature>
<feature type="transmembrane region" description="Helical" evidence="2">
    <location>
        <begin position="38"/>
        <end position="58"/>
    </location>
</feature>
<keyword evidence="2" id="KW-0472">Membrane</keyword>
<feature type="compositionally biased region" description="Pro residues" evidence="1">
    <location>
        <begin position="178"/>
        <end position="193"/>
    </location>
</feature>
<evidence type="ECO:0000256" key="2">
    <source>
        <dbReference type="SAM" id="Phobius"/>
    </source>
</evidence>